<keyword evidence="1 9" id="KW-0963">Cytoplasm</keyword>
<evidence type="ECO:0000256" key="3">
    <source>
        <dbReference type="ARBA" id="ARBA00022723"/>
    </source>
</evidence>
<dbReference type="Pfam" id="PF07521">
    <property type="entry name" value="RMMBL"/>
    <property type="match status" value="1"/>
</dbReference>
<comment type="similarity">
    <text evidence="9">Belongs to the metallo-beta-lactamase superfamily. RNA-metabolizing metallo-beta-lactamase-like family. Bacterial RNase J subfamily.</text>
</comment>
<dbReference type="GO" id="GO:0006364">
    <property type="term" value="P:rRNA processing"/>
    <property type="evidence" value="ECO:0007669"/>
    <property type="project" value="UniProtKB-UniRule"/>
</dbReference>
<keyword evidence="3" id="KW-0479">Metal-binding</keyword>
<dbReference type="Pfam" id="PF00753">
    <property type="entry name" value="Lactamase_B"/>
    <property type="match status" value="1"/>
</dbReference>
<evidence type="ECO:0000256" key="8">
    <source>
        <dbReference type="ARBA" id="ARBA00022884"/>
    </source>
</evidence>
<evidence type="ECO:0000256" key="5">
    <source>
        <dbReference type="ARBA" id="ARBA00022801"/>
    </source>
</evidence>
<dbReference type="KEGG" id="hhe:HH_1173"/>
<feature type="region of interest" description="Disordered" evidence="10">
    <location>
        <begin position="101"/>
        <end position="120"/>
    </location>
</feature>
<gene>
    <name evidence="9" type="primary">rnj</name>
    <name evidence="12" type="ordered locus">HH_1173</name>
</gene>
<evidence type="ECO:0000313" key="13">
    <source>
        <dbReference type="Proteomes" id="UP000002495"/>
    </source>
</evidence>
<evidence type="ECO:0000256" key="10">
    <source>
        <dbReference type="SAM" id="MobiDB-lite"/>
    </source>
</evidence>
<name>Q7VGZ4_HELHP</name>
<evidence type="ECO:0000256" key="9">
    <source>
        <dbReference type="HAMAP-Rule" id="MF_01491"/>
    </source>
</evidence>
<dbReference type="InterPro" id="IPR055132">
    <property type="entry name" value="RNase_J_b_CASP"/>
</dbReference>
<keyword evidence="2 9" id="KW-0540">Nuclease</keyword>
<dbReference type="GO" id="GO:0005737">
    <property type="term" value="C:cytoplasm"/>
    <property type="evidence" value="ECO:0007669"/>
    <property type="project" value="UniProtKB-SubCell"/>
</dbReference>
<feature type="domain" description="Metallo-beta-lactamase" evidence="11">
    <location>
        <begin position="182"/>
        <end position="378"/>
    </location>
</feature>
<dbReference type="STRING" id="235279.HH_1173"/>
<dbReference type="Gene3D" id="3.40.50.10710">
    <property type="entry name" value="Metallo-hydrolase/oxidoreductase"/>
    <property type="match status" value="1"/>
</dbReference>
<dbReference type="EC" id="3.1.-.-" evidence="9"/>
<feature type="compositionally biased region" description="Basic and acidic residues" evidence="10">
    <location>
        <begin position="53"/>
        <end position="93"/>
    </location>
</feature>
<evidence type="ECO:0000256" key="2">
    <source>
        <dbReference type="ARBA" id="ARBA00022722"/>
    </source>
</evidence>
<keyword evidence="7 9" id="KW-0269">Exonuclease</keyword>
<dbReference type="InterPro" id="IPR041636">
    <property type="entry name" value="RNase_J_C"/>
</dbReference>
<evidence type="ECO:0000256" key="1">
    <source>
        <dbReference type="ARBA" id="ARBA00022490"/>
    </source>
</evidence>
<dbReference type="InterPro" id="IPR030854">
    <property type="entry name" value="RNase_J_bac"/>
</dbReference>
<evidence type="ECO:0000256" key="4">
    <source>
        <dbReference type="ARBA" id="ARBA00022759"/>
    </source>
</evidence>
<keyword evidence="6" id="KW-0862">Zinc</keyword>
<dbReference type="HAMAP" id="MF_01491">
    <property type="entry name" value="RNase_J_bact"/>
    <property type="match status" value="1"/>
</dbReference>
<dbReference type="NCBIfam" id="TIGR00649">
    <property type="entry name" value="MG423"/>
    <property type="match status" value="1"/>
</dbReference>
<dbReference type="InterPro" id="IPR001587">
    <property type="entry name" value="RNase_J_CS"/>
</dbReference>
<dbReference type="InterPro" id="IPR004613">
    <property type="entry name" value="RNase_J"/>
</dbReference>
<dbReference type="GO" id="GO:0004521">
    <property type="term" value="F:RNA endonuclease activity"/>
    <property type="evidence" value="ECO:0007669"/>
    <property type="project" value="UniProtKB-UniRule"/>
</dbReference>
<dbReference type="EMBL" id="AE017125">
    <property type="protein sequence ID" value="AAP77770.1"/>
    <property type="molecule type" value="Genomic_DNA"/>
</dbReference>
<evidence type="ECO:0000313" key="12">
    <source>
        <dbReference type="EMBL" id="AAP77770.1"/>
    </source>
</evidence>
<accession>Q7VGZ4</accession>
<feature type="compositionally biased region" description="Basic and acidic residues" evidence="10">
    <location>
        <begin position="20"/>
        <end position="31"/>
    </location>
</feature>
<feature type="region of interest" description="Disordered" evidence="10">
    <location>
        <begin position="1"/>
        <end position="93"/>
    </location>
</feature>
<feature type="binding site" evidence="9">
    <location>
        <begin position="527"/>
        <end position="531"/>
    </location>
    <ligand>
        <name>substrate</name>
    </ligand>
</feature>
<organism evidence="12 13">
    <name type="scientific">Helicobacter hepaticus (strain ATCC 51449 / 3B1)</name>
    <dbReference type="NCBI Taxonomy" id="235279"/>
    <lineage>
        <taxon>Bacteria</taxon>
        <taxon>Pseudomonadati</taxon>
        <taxon>Campylobacterota</taxon>
        <taxon>Epsilonproteobacteria</taxon>
        <taxon>Campylobacterales</taxon>
        <taxon>Helicobacteraceae</taxon>
        <taxon>Helicobacter</taxon>
    </lineage>
</organism>
<dbReference type="InterPro" id="IPR036866">
    <property type="entry name" value="RibonucZ/Hydroxyglut_hydro"/>
</dbReference>
<dbReference type="InterPro" id="IPR011108">
    <property type="entry name" value="RMMBL"/>
</dbReference>
<dbReference type="Gene3D" id="3.10.20.580">
    <property type="match status" value="1"/>
</dbReference>
<dbReference type="SMART" id="SM00849">
    <property type="entry name" value="Lactamase_B"/>
    <property type="match status" value="1"/>
</dbReference>
<evidence type="ECO:0000256" key="6">
    <source>
        <dbReference type="ARBA" id="ARBA00022833"/>
    </source>
</evidence>
<feature type="compositionally biased region" description="Polar residues" evidence="10">
    <location>
        <begin position="8"/>
        <end position="19"/>
    </location>
</feature>
<keyword evidence="8 9" id="KW-0694">RNA-binding</keyword>
<evidence type="ECO:0000259" key="11">
    <source>
        <dbReference type="SMART" id="SM00849"/>
    </source>
</evidence>
<dbReference type="GO" id="GO:0004534">
    <property type="term" value="F:5'-3' RNA exonuclease activity"/>
    <property type="evidence" value="ECO:0007669"/>
    <property type="project" value="UniProtKB-UniRule"/>
</dbReference>
<keyword evidence="13" id="KW-1185">Reference proteome</keyword>
<keyword evidence="4 9" id="KW-0255">Endonuclease</keyword>
<dbReference type="Pfam" id="PF22505">
    <property type="entry name" value="RNase_J_b_CASP"/>
    <property type="match status" value="1"/>
</dbReference>
<dbReference type="InterPro" id="IPR001279">
    <property type="entry name" value="Metallo-B-lactamas"/>
</dbReference>
<reference evidence="12 13" key="1">
    <citation type="journal article" date="2003" name="Proc. Natl. Acad. Sci. U.S.A.">
        <title>The complete genome sequence of the carcinogenic bacterium Helicobacter hepaticus.</title>
        <authorList>
            <person name="Suerbaum S."/>
            <person name="Josenhans C."/>
            <person name="Sterzenbach T."/>
            <person name="Drescher B."/>
            <person name="Brandt P."/>
            <person name="Bell M."/>
            <person name="Droege M."/>
            <person name="Fartmann B."/>
            <person name="Fischer H.-P."/>
            <person name="Ge Z."/>
            <person name="Hoerster A."/>
            <person name="Holland R."/>
            <person name="Klein K."/>
            <person name="Koenig J."/>
            <person name="Macko L."/>
            <person name="Mendz G.L."/>
            <person name="Nyakatura G."/>
            <person name="Schauer D.B."/>
            <person name="Shen Z."/>
            <person name="Weber J."/>
            <person name="Frosch M."/>
            <person name="Fox J.G."/>
        </authorList>
    </citation>
    <scope>NUCLEOTIDE SEQUENCE [LARGE SCALE GENOMIC DNA]</scope>
    <source>
        <strain evidence="13">ATCC 51449 / 3B1</strain>
    </source>
</reference>
<dbReference type="PANTHER" id="PTHR43694:SF1">
    <property type="entry name" value="RIBONUCLEASE J"/>
    <property type="match status" value="1"/>
</dbReference>
<dbReference type="CDD" id="cd07714">
    <property type="entry name" value="RNaseJ_MBL-fold"/>
    <property type="match status" value="1"/>
</dbReference>
<dbReference type="HOGENOM" id="CLU_008727_3_0_7"/>
<dbReference type="PANTHER" id="PTHR43694">
    <property type="entry name" value="RIBONUCLEASE J"/>
    <property type="match status" value="1"/>
</dbReference>
<protein>
    <recommendedName>
        <fullName evidence="9">Ribonuclease J</fullName>
        <shortName evidence="9">RNase J</shortName>
        <ecNumber evidence="9">3.1.-.-</ecNumber>
    </recommendedName>
</protein>
<sequence length="715" mass="81209">MENKHSQEQQNNDQVSKFKSFTDRFKKKTPEEQANDMLSDISAHDSQSANEHLSQDTKTHQKDIRRENRYKPKSHTAEKNYNEHTPKTHYDNQKPFEKRRWQGKNPQTTHQNKVHSDESKNGIREVKDINEKDNLGLHKDLKRGVEANTRIQRQSLNPHNKLNLNTKASVRITPLGGLGEIGGNITIIETPDSAIVIDVGMSFPNEDMHGVDILVPDFSYLFAIKDKIAGVVITHAHEDHIGAVPYLFKLLQFPIYGTPLPLGMIGSKFDEHGLKKYRSFFKIVEKRKPIKIGAFEVEWINITHSVIDASALAIRTDAGVIIHTGDFKIDHTPIDNLPTDLHRLAHYGEEGVMLLLSDSTNSHRSGTTPSEASVGPTFEALFKQAQGRVIMSTFSSNIHRVYQAIHYGLKYNRKVAVIGRSMEKNLEIARELGYIDLPQNIFIEAHEVEKYPDEEVLIVTTGSQGETMSALYRMATDEHRHIKIKPSDMIIISAKAIPGNEGSVSAVLNYLMKAGANIAYQDFSEIHVSGHAAQEEQKLMLRLIKPKFFLPVHGEYNHIAKHKQTAIACGVLEKNIYLMEDGDQIEVNPNYLKKVRSVKNGKTFIDNQINRQIENDVVLDRQALAHDGIVIISARISKERKILETKISSYGLVADKEDKGFEKEMNETLEFLVKNFKTEGFNAKNLENEVHNVFKRHIFKKVKKYPTIVPMIYVL</sequence>
<dbReference type="InterPro" id="IPR042173">
    <property type="entry name" value="RNase_J_2"/>
</dbReference>
<dbReference type="OrthoDB" id="9770211at2"/>
<dbReference type="Proteomes" id="UP000002495">
    <property type="component" value="Chromosome"/>
</dbReference>
<comment type="subunit">
    <text evidence="9">Homodimer, may be a subunit of the RNA degradosome.</text>
</comment>
<keyword evidence="5 9" id="KW-0378">Hydrolase</keyword>
<evidence type="ECO:0000256" key="7">
    <source>
        <dbReference type="ARBA" id="ARBA00022839"/>
    </source>
</evidence>
<dbReference type="PROSITE" id="PS01292">
    <property type="entry name" value="UPF0036"/>
    <property type="match status" value="1"/>
</dbReference>
<proteinExistence type="inferred from homology"/>
<keyword evidence="9" id="KW-0698">rRNA processing</keyword>
<dbReference type="GO" id="GO:0003723">
    <property type="term" value="F:RNA binding"/>
    <property type="evidence" value="ECO:0007669"/>
    <property type="project" value="UniProtKB-UniRule"/>
</dbReference>
<comment type="function">
    <text evidence="9">An RNase that has 5'-3' exonuclease and possibly endonuclease activity. Involved in maturation of rRNA and in some organisms also mRNA maturation and/or decay.</text>
</comment>
<dbReference type="eggNOG" id="COG0595">
    <property type="taxonomic scope" value="Bacteria"/>
</dbReference>
<dbReference type="GO" id="GO:0008270">
    <property type="term" value="F:zinc ion binding"/>
    <property type="evidence" value="ECO:0007669"/>
    <property type="project" value="InterPro"/>
</dbReference>
<dbReference type="Pfam" id="PF17770">
    <property type="entry name" value="RNase_J_C"/>
    <property type="match status" value="1"/>
</dbReference>
<dbReference type="Gene3D" id="3.60.15.10">
    <property type="entry name" value="Ribonuclease Z/Hydroxyacylglutathione hydrolase-like"/>
    <property type="match status" value="1"/>
</dbReference>
<comment type="subcellular location">
    <subcellularLocation>
        <location evidence="9">Cytoplasm</location>
    </subcellularLocation>
</comment>
<dbReference type="SUPFAM" id="SSF56281">
    <property type="entry name" value="Metallo-hydrolase/oxidoreductase"/>
    <property type="match status" value="1"/>
</dbReference>
<dbReference type="AlphaFoldDB" id="Q7VGZ4"/>